<dbReference type="InterPro" id="IPR011990">
    <property type="entry name" value="TPR-like_helical_dom_sf"/>
</dbReference>
<dbReference type="AlphaFoldDB" id="A0A858RMD5"/>
<dbReference type="InterPro" id="IPR006597">
    <property type="entry name" value="Sel1-like"/>
</dbReference>
<dbReference type="SUPFAM" id="SSF81901">
    <property type="entry name" value="HCP-like"/>
    <property type="match status" value="2"/>
</dbReference>
<evidence type="ECO:0000313" key="3">
    <source>
        <dbReference type="Proteomes" id="UP000501812"/>
    </source>
</evidence>
<dbReference type="InterPro" id="IPR050767">
    <property type="entry name" value="Sel1_AlgK"/>
</dbReference>
<dbReference type="PANTHER" id="PTHR11102:SF160">
    <property type="entry name" value="ERAD-ASSOCIATED E3 UBIQUITIN-PROTEIN LIGASE COMPONENT HRD3"/>
    <property type="match status" value="1"/>
</dbReference>
<accession>A0A858RMD5</accession>
<dbReference type="SMART" id="SM00671">
    <property type="entry name" value="SEL1"/>
    <property type="match status" value="8"/>
</dbReference>
<sequence>MALLKTPQDNPAYAATEAYRNGWLSRTVELATPLADQGNAEALFLLGLAKEEVAPAKLSRRQAMDFCYRRAAAAGHPEGEMRRWLTIIGSDLEDESSDAKSKLEAAAKEGSALAMRIAGEAEARGLMQDKPDFVKAGEWWEKAAAAGDGPSLLLLARWREGGFAASPNEDRAGALDYYRKALEAGEDDALIPMARLLLSTHEAEARDLLDRAMAKGISSAWLVLADLERGKGNEVLALESYGKGAAMGDTACMRKLAEQLLAENKRGEGLEWLEKAAAAGDPEAAGDLGGLLSSSDPQGAAAYLLSAADAGVRRAQYGIAMLYLNGKLGRPDPHSAVAWLTEAMNSGDAEMQYKLATLHEQGLGCPINYANAGVLYTMACNKGHAAAPGRIAFMATEGLGTRVDPVQAYAYASLAVERGDQSSKPLLAKLSSMLTPAEKEESSESLKKLRGAPGGAVGAAAEAGKPAAGSPSPAK</sequence>
<dbReference type="Gene3D" id="1.25.40.10">
    <property type="entry name" value="Tetratricopeptide repeat domain"/>
    <property type="match status" value="2"/>
</dbReference>
<keyword evidence="3" id="KW-1185">Reference proteome</keyword>
<gene>
    <name evidence="2" type="ORF">HHL09_20050</name>
</gene>
<dbReference type="RefSeq" id="WP_169456408.1">
    <property type="nucleotide sequence ID" value="NZ_CP051774.1"/>
</dbReference>
<evidence type="ECO:0000256" key="1">
    <source>
        <dbReference type="SAM" id="MobiDB-lite"/>
    </source>
</evidence>
<feature type="compositionally biased region" description="Low complexity" evidence="1">
    <location>
        <begin position="458"/>
        <end position="475"/>
    </location>
</feature>
<evidence type="ECO:0000313" key="2">
    <source>
        <dbReference type="EMBL" id="QJE97982.1"/>
    </source>
</evidence>
<dbReference type="Pfam" id="PF08238">
    <property type="entry name" value="Sel1"/>
    <property type="match status" value="7"/>
</dbReference>
<dbReference type="KEGG" id="luo:HHL09_20050"/>
<name>A0A858RMD5_9BACT</name>
<dbReference type="Proteomes" id="UP000501812">
    <property type="component" value="Chromosome"/>
</dbReference>
<organism evidence="2 3">
    <name type="scientific">Luteolibacter luteus</name>
    <dbReference type="NCBI Taxonomy" id="2728835"/>
    <lineage>
        <taxon>Bacteria</taxon>
        <taxon>Pseudomonadati</taxon>
        <taxon>Verrucomicrobiota</taxon>
        <taxon>Verrucomicrobiia</taxon>
        <taxon>Verrucomicrobiales</taxon>
        <taxon>Verrucomicrobiaceae</taxon>
        <taxon>Luteolibacter</taxon>
    </lineage>
</organism>
<protein>
    <submittedName>
        <fullName evidence="2">Sel1 repeat family protein</fullName>
    </submittedName>
</protein>
<dbReference type="EMBL" id="CP051774">
    <property type="protein sequence ID" value="QJE97982.1"/>
    <property type="molecule type" value="Genomic_DNA"/>
</dbReference>
<feature type="compositionally biased region" description="Basic and acidic residues" evidence="1">
    <location>
        <begin position="437"/>
        <end position="447"/>
    </location>
</feature>
<reference evidence="2 3" key="1">
    <citation type="submission" date="2020-04" db="EMBL/GenBank/DDBJ databases">
        <title>Luteolibacter sp. G-1-1-1 isolated from soil.</title>
        <authorList>
            <person name="Dahal R.H."/>
        </authorList>
    </citation>
    <scope>NUCLEOTIDE SEQUENCE [LARGE SCALE GENOMIC DNA]</scope>
    <source>
        <strain evidence="2 3">G-1-1-1</strain>
    </source>
</reference>
<dbReference type="PANTHER" id="PTHR11102">
    <property type="entry name" value="SEL-1-LIKE PROTEIN"/>
    <property type="match status" value="1"/>
</dbReference>
<feature type="region of interest" description="Disordered" evidence="1">
    <location>
        <begin position="433"/>
        <end position="475"/>
    </location>
</feature>
<proteinExistence type="predicted"/>